<gene>
    <name evidence="10" type="ORF">SVUK_LOCUS16907</name>
</gene>
<keyword evidence="5" id="KW-1133">Transmembrane helix</keyword>
<keyword evidence="4" id="KW-0999">Mitochondrion inner membrane</keyword>
<dbReference type="Gene3D" id="1.50.40.10">
    <property type="entry name" value="Mitochondrial carrier domain"/>
    <property type="match status" value="1"/>
</dbReference>
<evidence type="ECO:0000256" key="3">
    <source>
        <dbReference type="ARBA" id="ARBA00022692"/>
    </source>
</evidence>
<dbReference type="InterPro" id="IPR018108">
    <property type="entry name" value="MCP_transmembrane"/>
</dbReference>
<keyword evidence="6" id="KW-0496">Mitochondrion</keyword>
<comment type="subcellular location">
    <subcellularLocation>
        <location evidence="1">Mitochondrion inner membrane</location>
        <topology evidence="1">Multi-pass membrane protein</topology>
    </subcellularLocation>
</comment>
<comment type="similarity">
    <text evidence="2 9">Belongs to the mitochondrial carrier (TC 2.A.29) family.</text>
</comment>
<evidence type="ECO:0000313" key="10">
    <source>
        <dbReference type="EMBL" id="VDM81909.1"/>
    </source>
</evidence>
<protein>
    <submittedName>
        <fullName evidence="10">Uncharacterized protein</fullName>
    </submittedName>
</protein>
<evidence type="ECO:0000256" key="6">
    <source>
        <dbReference type="ARBA" id="ARBA00023128"/>
    </source>
</evidence>
<evidence type="ECO:0000256" key="7">
    <source>
        <dbReference type="ARBA" id="ARBA00023136"/>
    </source>
</evidence>
<organism evidence="10 11">
    <name type="scientific">Strongylus vulgaris</name>
    <name type="common">Blood worm</name>
    <dbReference type="NCBI Taxonomy" id="40348"/>
    <lineage>
        <taxon>Eukaryota</taxon>
        <taxon>Metazoa</taxon>
        <taxon>Ecdysozoa</taxon>
        <taxon>Nematoda</taxon>
        <taxon>Chromadorea</taxon>
        <taxon>Rhabditida</taxon>
        <taxon>Rhabditina</taxon>
        <taxon>Rhabditomorpha</taxon>
        <taxon>Strongyloidea</taxon>
        <taxon>Strongylidae</taxon>
        <taxon>Strongylus</taxon>
    </lineage>
</organism>
<dbReference type="Proteomes" id="UP000270094">
    <property type="component" value="Unassembled WGS sequence"/>
</dbReference>
<dbReference type="PANTHER" id="PTHR45678:SF9">
    <property type="entry name" value="CALCIUM-BINDING MITOCHONDRIAL CARRIER PROTEIN ARALAR1"/>
    <property type="match status" value="1"/>
</dbReference>
<keyword evidence="7 8" id="KW-0472">Membrane</keyword>
<evidence type="ECO:0000256" key="8">
    <source>
        <dbReference type="PROSITE-ProRule" id="PRU00282"/>
    </source>
</evidence>
<dbReference type="PROSITE" id="PS50920">
    <property type="entry name" value="SOLCAR"/>
    <property type="match status" value="1"/>
</dbReference>
<feature type="non-terminal residue" evidence="10">
    <location>
        <position position="132"/>
    </location>
</feature>
<evidence type="ECO:0000256" key="9">
    <source>
        <dbReference type="RuleBase" id="RU000488"/>
    </source>
</evidence>
<evidence type="ECO:0000256" key="5">
    <source>
        <dbReference type="ARBA" id="ARBA00022989"/>
    </source>
</evidence>
<sequence length="132" mass="14694">MQNQRTSGSFVGEVMYKNSLDCFRKVVKFEGLLGLYRGLLPQIVGVAPEKAIKLTVNDFVRDKFTKEGKIPFAAEVFAGACAGGSQVRISAYFWIFPFAKLMSSLTVTLIRFGTCSFTRLGNALTQIWARPR</sequence>
<dbReference type="AlphaFoldDB" id="A0A3P7JPG3"/>
<dbReference type="OrthoDB" id="2161at2759"/>
<dbReference type="GO" id="GO:0043490">
    <property type="term" value="P:malate-aspartate shuttle"/>
    <property type="evidence" value="ECO:0007669"/>
    <property type="project" value="TreeGrafter"/>
</dbReference>
<evidence type="ECO:0000313" key="11">
    <source>
        <dbReference type="Proteomes" id="UP000270094"/>
    </source>
</evidence>
<proteinExistence type="inferred from homology"/>
<dbReference type="Pfam" id="PF00153">
    <property type="entry name" value="Mito_carr"/>
    <property type="match status" value="1"/>
</dbReference>
<dbReference type="InterPro" id="IPR051028">
    <property type="entry name" value="Mito_Solute_Carrier"/>
</dbReference>
<dbReference type="GO" id="GO:0005743">
    <property type="term" value="C:mitochondrial inner membrane"/>
    <property type="evidence" value="ECO:0007669"/>
    <property type="project" value="UniProtKB-SubCell"/>
</dbReference>
<dbReference type="InterPro" id="IPR023395">
    <property type="entry name" value="MCP_dom_sf"/>
</dbReference>
<evidence type="ECO:0000256" key="1">
    <source>
        <dbReference type="ARBA" id="ARBA00004448"/>
    </source>
</evidence>
<keyword evidence="11" id="KW-1185">Reference proteome</keyword>
<keyword evidence="9" id="KW-0813">Transport</keyword>
<accession>A0A3P7JPG3</accession>
<evidence type="ECO:0000256" key="4">
    <source>
        <dbReference type="ARBA" id="ARBA00022792"/>
    </source>
</evidence>
<feature type="repeat" description="Solcar" evidence="8">
    <location>
        <begin position="1"/>
        <end position="63"/>
    </location>
</feature>
<dbReference type="SUPFAM" id="SSF103506">
    <property type="entry name" value="Mitochondrial carrier"/>
    <property type="match status" value="1"/>
</dbReference>
<keyword evidence="3 8" id="KW-0812">Transmembrane</keyword>
<dbReference type="PANTHER" id="PTHR45678">
    <property type="entry name" value="MITOCHONDRIAL 2-OXODICARBOXYLATE CARRIER 1-RELATED"/>
    <property type="match status" value="1"/>
</dbReference>
<dbReference type="GO" id="GO:0005313">
    <property type="term" value="F:L-glutamate transmembrane transporter activity"/>
    <property type="evidence" value="ECO:0007669"/>
    <property type="project" value="TreeGrafter"/>
</dbReference>
<reference evidence="10 11" key="1">
    <citation type="submission" date="2018-11" db="EMBL/GenBank/DDBJ databases">
        <authorList>
            <consortium name="Pathogen Informatics"/>
        </authorList>
    </citation>
    <scope>NUCLEOTIDE SEQUENCE [LARGE SCALE GENOMIC DNA]</scope>
</reference>
<dbReference type="EMBL" id="UYYB01115164">
    <property type="protein sequence ID" value="VDM81909.1"/>
    <property type="molecule type" value="Genomic_DNA"/>
</dbReference>
<evidence type="ECO:0000256" key="2">
    <source>
        <dbReference type="ARBA" id="ARBA00006375"/>
    </source>
</evidence>
<dbReference type="GO" id="GO:0015183">
    <property type="term" value="F:L-aspartate transmembrane transporter activity"/>
    <property type="evidence" value="ECO:0007669"/>
    <property type="project" value="TreeGrafter"/>
</dbReference>
<name>A0A3P7JPG3_STRVU</name>